<name>A0A3S5A3F7_9PLAT</name>
<dbReference type="AlphaFoldDB" id="A0A3S5A3F7"/>
<proteinExistence type="predicted"/>
<protein>
    <submittedName>
        <fullName evidence="1">Uncharacterized protein</fullName>
    </submittedName>
</protein>
<gene>
    <name evidence="1" type="ORF">PXEA_LOCUS4360</name>
</gene>
<reference evidence="1" key="1">
    <citation type="submission" date="2018-11" db="EMBL/GenBank/DDBJ databases">
        <authorList>
            <consortium name="Pathogen Informatics"/>
        </authorList>
    </citation>
    <scope>NUCLEOTIDE SEQUENCE</scope>
</reference>
<dbReference type="EMBL" id="CAAALY010010295">
    <property type="protein sequence ID" value="VEL10920.1"/>
    <property type="molecule type" value="Genomic_DNA"/>
</dbReference>
<evidence type="ECO:0000313" key="2">
    <source>
        <dbReference type="Proteomes" id="UP000784294"/>
    </source>
</evidence>
<accession>A0A3S5A3F7</accession>
<sequence length="285" mass="31216">MLCLETNLYMHQEQNTLNSTFSLFRLYSAHTALALESPHKLPREEPGLRLLAYMLYLHECVASGFLNDVIRIPEVPKNWPEMTPNWSGSDAGEASFGIASSVNAGNRILKRVKKEVLRTNSEGKNNAINKAVHAWTLHFLECIGNDMFARLTSSGELETRSPEQNISRNLLAALQMGGRISRSCSGLLHAAHARFFGNRLILLMTSTALGAGVCFLMACPHFDGATGTLTEGSTNTSTLDHGIESRRASATTSELISPGRRLQKQASSWCLSLKGSWQRGELAPG</sequence>
<organism evidence="1 2">
    <name type="scientific">Protopolystoma xenopodis</name>
    <dbReference type="NCBI Taxonomy" id="117903"/>
    <lineage>
        <taxon>Eukaryota</taxon>
        <taxon>Metazoa</taxon>
        <taxon>Spiralia</taxon>
        <taxon>Lophotrochozoa</taxon>
        <taxon>Platyhelminthes</taxon>
        <taxon>Monogenea</taxon>
        <taxon>Polyopisthocotylea</taxon>
        <taxon>Polystomatidea</taxon>
        <taxon>Polystomatidae</taxon>
        <taxon>Protopolystoma</taxon>
    </lineage>
</organism>
<comment type="caution">
    <text evidence="1">The sequence shown here is derived from an EMBL/GenBank/DDBJ whole genome shotgun (WGS) entry which is preliminary data.</text>
</comment>
<evidence type="ECO:0000313" key="1">
    <source>
        <dbReference type="EMBL" id="VEL10920.1"/>
    </source>
</evidence>
<dbReference type="Proteomes" id="UP000784294">
    <property type="component" value="Unassembled WGS sequence"/>
</dbReference>
<keyword evidence="2" id="KW-1185">Reference proteome</keyword>